<sequence>MERESLITAESVTPTEALKPSAHAEREATPENASCQVDTDAKLESALKLKSYSSSLHRSGDIVFLAICYITLTTATWVVTCILVYKPMGANHYGVDILNKDNNGYGWIGPTRYHAMYVTSEKWFRATRILSAIVAVLAIPMTMAVCARAAVAIHQQRRLTLRQTMALADSSWNDIPFLIRILFRMSKGSGSLFLILAFFLNVLGGIISPVQQIFLSTVIIKTPTWPDEITFLNDFQDFFPNYNSDLVTVLTRSRMASTGTTDPQLRLWSRNTTCSSFEAINSGENAMPMSCLIAGGQSSLGDMSTLEDPFFCQLNAGYSTGLIRQFTPRINSTAKYENITAEAFSRACDTPMNAFYNHYQNLGGSVSNNGSEWLDNSYSVEVCIPGNASVSPWQPRRTRQDFSEAVYLNISIAQDDMNSSVGTYYRKVTLNTTAGFFELPNYMNGNLPGPLLQDDPNHYCDTACELQGLPPGGIYDHNITRVMKRTDTTSHINAGPLLVVVRGLFGQGSFLDTLSNYSDPHGAAALVCTTLVPFMGLLHNDLGKGDAMNPLSRCLALTDLSSAGVYYLWPFIWNLDDGFDGRRIENAFEAAAFLANEAWMTNPSKSEGSLSVSFDVGVDTQVPHISHTGIIVVSSLLGIYTVALIGTALYCWYVPTWTSKLDAFAMLRLGAAM</sequence>
<keyword evidence="1" id="KW-1133">Transmembrane helix</keyword>
<keyword evidence="1" id="KW-0472">Membrane</keyword>
<feature type="transmembrane region" description="Helical" evidence="1">
    <location>
        <begin position="129"/>
        <end position="153"/>
    </location>
</feature>
<proteinExistence type="predicted"/>
<dbReference type="AlphaFoldDB" id="A0A9P4IZB4"/>
<comment type="caution">
    <text evidence="2">The sequence shown here is derived from an EMBL/GenBank/DDBJ whole genome shotgun (WGS) entry which is preliminary data.</text>
</comment>
<protein>
    <submittedName>
        <fullName evidence="2">Uncharacterized protein</fullName>
    </submittedName>
</protein>
<feature type="transmembrane region" description="Helical" evidence="1">
    <location>
        <begin position="630"/>
        <end position="653"/>
    </location>
</feature>
<feature type="transmembrane region" description="Helical" evidence="1">
    <location>
        <begin position="190"/>
        <end position="210"/>
    </location>
</feature>
<organism evidence="2 3">
    <name type="scientific">Myriangium duriaei CBS 260.36</name>
    <dbReference type="NCBI Taxonomy" id="1168546"/>
    <lineage>
        <taxon>Eukaryota</taxon>
        <taxon>Fungi</taxon>
        <taxon>Dikarya</taxon>
        <taxon>Ascomycota</taxon>
        <taxon>Pezizomycotina</taxon>
        <taxon>Dothideomycetes</taxon>
        <taxon>Dothideomycetidae</taxon>
        <taxon>Myriangiales</taxon>
        <taxon>Myriangiaceae</taxon>
        <taxon>Myriangium</taxon>
    </lineage>
</organism>
<accession>A0A9P4IZB4</accession>
<evidence type="ECO:0000256" key="1">
    <source>
        <dbReference type="SAM" id="Phobius"/>
    </source>
</evidence>
<dbReference type="OrthoDB" id="5381672at2759"/>
<name>A0A9P4IZB4_9PEZI</name>
<dbReference type="EMBL" id="ML996088">
    <property type="protein sequence ID" value="KAF2151446.1"/>
    <property type="molecule type" value="Genomic_DNA"/>
</dbReference>
<reference evidence="2" key="1">
    <citation type="journal article" date="2020" name="Stud. Mycol.">
        <title>101 Dothideomycetes genomes: a test case for predicting lifestyles and emergence of pathogens.</title>
        <authorList>
            <person name="Haridas S."/>
            <person name="Albert R."/>
            <person name="Binder M."/>
            <person name="Bloem J."/>
            <person name="Labutti K."/>
            <person name="Salamov A."/>
            <person name="Andreopoulos B."/>
            <person name="Baker S."/>
            <person name="Barry K."/>
            <person name="Bills G."/>
            <person name="Bluhm B."/>
            <person name="Cannon C."/>
            <person name="Castanera R."/>
            <person name="Culley D."/>
            <person name="Daum C."/>
            <person name="Ezra D."/>
            <person name="Gonzalez J."/>
            <person name="Henrissat B."/>
            <person name="Kuo A."/>
            <person name="Liang C."/>
            <person name="Lipzen A."/>
            <person name="Lutzoni F."/>
            <person name="Magnuson J."/>
            <person name="Mondo S."/>
            <person name="Nolan M."/>
            <person name="Ohm R."/>
            <person name="Pangilinan J."/>
            <person name="Park H.-J."/>
            <person name="Ramirez L."/>
            <person name="Alfaro M."/>
            <person name="Sun H."/>
            <person name="Tritt A."/>
            <person name="Yoshinaga Y."/>
            <person name="Zwiers L.-H."/>
            <person name="Turgeon B."/>
            <person name="Goodwin S."/>
            <person name="Spatafora J."/>
            <person name="Crous P."/>
            <person name="Grigoriev I."/>
        </authorList>
    </citation>
    <scope>NUCLEOTIDE SEQUENCE</scope>
    <source>
        <strain evidence="2">CBS 260.36</strain>
    </source>
</reference>
<evidence type="ECO:0000313" key="3">
    <source>
        <dbReference type="Proteomes" id="UP000799439"/>
    </source>
</evidence>
<evidence type="ECO:0000313" key="2">
    <source>
        <dbReference type="EMBL" id="KAF2151446.1"/>
    </source>
</evidence>
<keyword evidence="1" id="KW-0812">Transmembrane</keyword>
<gene>
    <name evidence="2" type="ORF">K461DRAFT_322696</name>
</gene>
<feature type="transmembrane region" description="Helical" evidence="1">
    <location>
        <begin position="62"/>
        <end position="85"/>
    </location>
</feature>
<keyword evidence="3" id="KW-1185">Reference proteome</keyword>
<dbReference type="Proteomes" id="UP000799439">
    <property type="component" value="Unassembled WGS sequence"/>
</dbReference>